<evidence type="ECO:0000256" key="3">
    <source>
        <dbReference type="ARBA" id="ARBA00022801"/>
    </source>
</evidence>
<dbReference type="PROSITE" id="PS00592">
    <property type="entry name" value="GH9_2"/>
    <property type="match status" value="1"/>
</dbReference>
<dbReference type="InterPro" id="IPR001701">
    <property type="entry name" value="Glyco_hydro_9"/>
</dbReference>
<dbReference type="Gene3D" id="1.50.10.10">
    <property type="match status" value="1"/>
</dbReference>
<dbReference type="InterPro" id="IPR012341">
    <property type="entry name" value="6hp_glycosidase-like_sf"/>
</dbReference>
<evidence type="ECO:0000259" key="10">
    <source>
        <dbReference type="Pfam" id="PF00759"/>
    </source>
</evidence>
<reference evidence="11" key="1">
    <citation type="submission" date="2020-07" db="EMBL/GenBank/DDBJ databases">
        <authorList>
            <person name="Lin J."/>
        </authorList>
    </citation>
    <scope>NUCLEOTIDE SEQUENCE</scope>
</reference>
<evidence type="ECO:0000256" key="1">
    <source>
        <dbReference type="ARBA" id="ARBA00000966"/>
    </source>
</evidence>
<evidence type="ECO:0000313" key="11">
    <source>
        <dbReference type="EMBL" id="CAD1840609.1"/>
    </source>
</evidence>
<dbReference type="Pfam" id="PF00759">
    <property type="entry name" value="Glyco_hydro_9"/>
    <property type="match status" value="1"/>
</dbReference>
<sequence>MTLKSTLLQVDYILGQNSARVSYMIGFGRPYPWHVHHREYSIPSVHAHCYHMSCSDGFAHSYTRLPNLNVLVEAILSGLDENDGFSDDRNSFRQSKPATYINALMVGAPAFLVRTLMAS</sequence>
<evidence type="ECO:0000256" key="2">
    <source>
        <dbReference type="ARBA" id="ARBA00007072"/>
    </source>
</evidence>
<comment type="similarity">
    <text evidence="2 8 9">Belongs to the glycosyl hydrolase 9 (cellulase E) family.</text>
</comment>
<dbReference type="EC" id="3.2.1.4" evidence="9"/>
<dbReference type="SUPFAM" id="SSF48208">
    <property type="entry name" value="Six-hairpin glycosidases"/>
    <property type="match status" value="1"/>
</dbReference>
<evidence type="ECO:0000256" key="5">
    <source>
        <dbReference type="ARBA" id="ARBA00023277"/>
    </source>
</evidence>
<feature type="domain" description="Glycoside hydrolase family 9" evidence="10">
    <location>
        <begin position="8"/>
        <end position="108"/>
    </location>
</feature>
<dbReference type="InterPro" id="IPR018221">
    <property type="entry name" value="Glyco_hydro_9_His_AS"/>
</dbReference>
<keyword evidence="5 8" id="KW-0119">Carbohydrate metabolism</keyword>
<evidence type="ECO:0000256" key="7">
    <source>
        <dbReference type="ARBA" id="ARBA00023326"/>
    </source>
</evidence>
<comment type="catalytic activity">
    <reaction evidence="1 9">
        <text>Endohydrolysis of (1-&gt;4)-beta-D-glucosidic linkages in cellulose, lichenin and cereal beta-D-glucans.</text>
        <dbReference type="EC" id="3.2.1.4"/>
    </reaction>
</comment>
<organism evidence="11">
    <name type="scientific">Ananas comosus var. bracteatus</name>
    <name type="common">red pineapple</name>
    <dbReference type="NCBI Taxonomy" id="296719"/>
    <lineage>
        <taxon>Eukaryota</taxon>
        <taxon>Viridiplantae</taxon>
        <taxon>Streptophyta</taxon>
        <taxon>Embryophyta</taxon>
        <taxon>Tracheophyta</taxon>
        <taxon>Spermatophyta</taxon>
        <taxon>Magnoliopsida</taxon>
        <taxon>Liliopsida</taxon>
        <taxon>Poales</taxon>
        <taxon>Bromeliaceae</taxon>
        <taxon>Bromelioideae</taxon>
        <taxon>Ananas</taxon>
    </lineage>
</organism>
<keyword evidence="6 8" id="KW-0326">Glycosidase</keyword>
<keyword evidence="3 8" id="KW-0378">Hydrolase</keyword>
<dbReference type="GO" id="GO:0030245">
    <property type="term" value="P:cellulose catabolic process"/>
    <property type="evidence" value="ECO:0007669"/>
    <property type="project" value="UniProtKB-KW"/>
</dbReference>
<proteinExistence type="inferred from homology"/>
<evidence type="ECO:0000256" key="4">
    <source>
        <dbReference type="ARBA" id="ARBA00023001"/>
    </source>
</evidence>
<dbReference type="PANTHER" id="PTHR22298">
    <property type="entry name" value="ENDO-1,4-BETA-GLUCANASE"/>
    <property type="match status" value="1"/>
</dbReference>
<evidence type="ECO:0000256" key="9">
    <source>
        <dbReference type="RuleBase" id="RU361166"/>
    </source>
</evidence>
<name>A0A6V7QBM9_ANACO</name>
<evidence type="ECO:0000256" key="6">
    <source>
        <dbReference type="ARBA" id="ARBA00023295"/>
    </source>
</evidence>
<gene>
    <name evidence="11" type="ORF">CB5_LOCUS23820</name>
</gene>
<dbReference type="AlphaFoldDB" id="A0A6V7QBM9"/>
<dbReference type="EMBL" id="LR862135">
    <property type="protein sequence ID" value="CAD1840609.1"/>
    <property type="molecule type" value="Genomic_DNA"/>
</dbReference>
<accession>A0A6V7QBM9</accession>
<dbReference type="GO" id="GO:0008810">
    <property type="term" value="F:cellulase activity"/>
    <property type="evidence" value="ECO:0007669"/>
    <property type="project" value="UniProtKB-EC"/>
</dbReference>
<dbReference type="InterPro" id="IPR008928">
    <property type="entry name" value="6-hairpin_glycosidase_sf"/>
</dbReference>
<evidence type="ECO:0000256" key="8">
    <source>
        <dbReference type="PROSITE-ProRule" id="PRU10059"/>
    </source>
</evidence>
<keyword evidence="7 8" id="KW-0624">Polysaccharide degradation</keyword>
<keyword evidence="4 9" id="KW-0136">Cellulose degradation</keyword>
<feature type="active site" evidence="8">
    <location>
        <position position="36"/>
    </location>
</feature>
<protein>
    <recommendedName>
        <fullName evidence="9">Endoglucanase</fullName>
        <ecNumber evidence="9">3.2.1.4</ecNumber>
    </recommendedName>
</protein>